<dbReference type="InterPro" id="IPR043519">
    <property type="entry name" value="NT_sf"/>
</dbReference>
<dbReference type="EMBL" id="CP001825">
    <property type="protein sequence ID" value="ACZ41904.1"/>
    <property type="molecule type" value="Genomic_DNA"/>
</dbReference>
<gene>
    <name evidence="2" type="ordered locus">Tter_0988</name>
</gene>
<proteinExistence type="predicted"/>
<dbReference type="Pfam" id="PF18280">
    <property type="entry name" value="Ant-IIb_sub-bd"/>
    <property type="match status" value="1"/>
</dbReference>
<dbReference type="CDD" id="cd05403">
    <property type="entry name" value="NT_KNTase_like"/>
    <property type="match status" value="1"/>
</dbReference>
<dbReference type="OrthoDB" id="9795769at2"/>
<dbReference type="KEGG" id="ttr:Tter_0988"/>
<organism evidence="2 3">
    <name type="scientific">Thermobaculum terrenum (strain ATCC BAA-798 / CCMEE 7001 / YNP1)</name>
    <dbReference type="NCBI Taxonomy" id="525904"/>
    <lineage>
        <taxon>Bacteria</taxon>
        <taxon>Bacillati</taxon>
        <taxon>Chloroflexota</taxon>
        <taxon>Chloroflexia</taxon>
        <taxon>Candidatus Thermobaculales</taxon>
        <taxon>Candidatus Thermobaculaceae</taxon>
        <taxon>Thermobaculum</taxon>
    </lineage>
</organism>
<dbReference type="SUPFAM" id="SSF81301">
    <property type="entry name" value="Nucleotidyltransferase"/>
    <property type="match status" value="1"/>
</dbReference>
<accession>D1CG48</accession>
<dbReference type="InterPro" id="IPR040517">
    <property type="entry name" value="Ant(4')-IIb_substrate-bd"/>
</dbReference>
<reference evidence="3" key="1">
    <citation type="journal article" date="2010" name="Stand. Genomic Sci.">
        <title>Complete genome sequence of 'Thermobaculum terrenum' type strain (YNP1).</title>
        <authorList>
            <person name="Kiss H."/>
            <person name="Cleland D."/>
            <person name="Lapidus A."/>
            <person name="Lucas S."/>
            <person name="Glavina Del Rio T."/>
            <person name="Nolan M."/>
            <person name="Tice H."/>
            <person name="Han C."/>
            <person name="Goodwin L."/>
            <person name="Pitluck S."/>
            <person name="Liolios K."/>
            <person name="Ivanova N."/>
            <person name="Mavromatis K."/>
            <person name="Ovchinnikova G."/>
            <person name="Pati A."/>
            <person name="Chen A."/>
            <person name="Palaniappan K."/>
            <person name="Land M."/>
            <person name="Hauser L."/>
            <person name="Chang Y."/>
            <person name="Jeffries C."/>
            <person name="Lu M."/>
            <person name="Brettin T."/>
            <person name="Detter J."/>
            <person name="Goker M."/>
            <person name="Tindall B."/>
            <person name="Beck B."/>
            <person name="McDermott T."/>
            <person name="Woyke T."/>
            <person name="Bristow J."/>
            <person name="Eisen J."/>
            <person name="Markowitz V."/>
            <person name="Hugenholtz P."/>
            <person name="Kyrpides N."/>
            <person name="Klenk H."/>
            <person name="Cheng J."/>
        </authorList>
    </citation>
    <scope>NUCLEOTIDE SEQUENCE [LARGE SCALE GENOMIC DNA]</scope>
    <source>
        <strain evidence="3">ATCC BAA-798 / YNP1</strain>
    </source>
</reference>
<evidence type="ECO:0000259" key="1">
    <source>
        <dbReference type="Pfam" id="PF18280"/>
    </source>
</evidence>
<dbReference type="Gene3D" id="1.20.120.330">
    <property type="entry name" value="Nucleotidyltransferases domain 2"/>
    <property type="match status" value="1"/>
</dbReference>
<protein>
    <recommendedName>
        <fullName evidence="1">Nucleotidyltransferase substrate binding domain-containing protein</fullName>
    </recommendedName>
</protein>
<feature type="domain" description="Nucleotidyltransferase substrate binding" evidence="1">
    <location>
        <begin position="131"/>
        <end position="234"/>
    </location>
</feature>
<sequence>MIHRTESEENMLQVVVSWALDEEPEAVAVLLAGSRARGEAQNFSDVDITTVTIQTPKCSYRTLFLENDHNQLTHISMGAQSLQDWQMEHEQPADWSMFLPAEEHYRVLWVRPNYEYLFYYGKINHPAPGMEVEDFLEYVSKAKNAWLHRDDIGVRWSAMEAAKYLPGILKPLNPEIAAKNKMDALKLALSLPVTPENYQNDMMICLGLIPVDDTRKIMEALLRLALGAIKMIKDKALEFSELIGQPYIPEYIYNGTVERYLLQGIDDLGITVVK</sequence>
<evidence type="ECO:0000313" key="3">
    <source>
        <dbReference type="Proteomes" id="UP000000323"/>
    </source>
</evidence>
<dbReference type="AlphaFoldDB" id="D1CG48"/>
<dbReference type="RefSeq" id="WP_012874939.1">
    <property type="nucleotide sequence ID" value="NC_013525.1"/>
</dbReference>
<dbReference type="STRING" id="525904.Tter_0988"/>
<keyword evidence="3" id="KW-1185">Reference proteome</keyword>
<dbReference type="Gene3D" id="3.30.460.10">
    <property type="entry name" value="Beta Polymerase, domain 2"/>
    <property type="match status" value="1"/>
</dbReference>
<name>D1CG48_THET1</name>
<dbReference type="HOGENOM" id="CLU_1015407_0_0_0"/>
<dbReference type="eggNOG" id="COG1708">
    <property type="taxonomic scope" value="Bacteria"/>
</dbReference>
<dbReference type="Proteomes" id="UP000000323">
    <property type="component" value="Chromosome 1"/>
</dbReference>
<evidence type="ECO:0000313" key="2">
    <source>
        <dbReference type="EMBL" id="ACZ41904.1"/>
    </source>
</evidence>